<reference evidence="1" key="1">
    <citation type="submission" date="2019-03" db="EMBL/GenBank/DDBJ databases">
        <title>Single cell metagenomics reveals metabolic interactions within the superorganism composed of flagellate Streblomastix strix and complex community of Bacteroidetes bacteria on its surface.</title>
        <authorList>
            <person name="Treitli S.C."/>
            <person name="Kolisko M."/>
            <person name="Husnik F."/>
            <person name="Keeling P."/>
            <person name="Hampl V."/>
        </authorList>
    </citation>
    <scope>NUCLEOTIDE SEQUENCE</scope>
    <source>
        <strain evidence="1">STM</strain>
    </source>
</reference>
<protein>
    <submittedName>
        <fullName evidence="1">Uncharacterized protein</fullName>
    </submittedName>
</protein>
<evidence type="ECO:0000313" key="1">
    <source>
        <dbReference type="EMBL" id="KAA6335652.1"/>
    </source>
</evidence>
<comment type="caution">
    <text evidence="1">The sequence shown here is derived from an EMBL/GenBank/DDBJ whole genome shotgun (WGS) entry which is preliminary data.</text>
</comment>
<dbReference type="AlphaFoldDB" id="A0A5J4RQ90"/>
<sequence length="262" mass="30567">MLYKKHPGLLELLRCPQQVVDNYCDYFYIEIEGFGKIPIIPFTIRSFNSYNGDPDGEYGISISNLPPLQDYARGFIDGYKNEFKPFINTEEAKKEAVVRSATKRGSSFTMSKNEDGSIILVELYEYGFYEGERYKAWEIIFQTPNEFIKYFPALKKYEYDKPKVMENYNFWNNIDTTKQGRANIFKGISEDEFIDMIDNADFSSLKKYGISQRVEFNIIVLSRILGKEWEKEALKKQGTRIGKCGKRTGFAEHDKLKGMYLQ</sequence>
<gene>
    <name evidence="1" type="ORF">EZS27_016125</name>
</gene>
<organism evidence="1">
    <name type="scientific">termite gut metagenome</name>
    <dbReference type="NCBI Taxonomy" id="433724"/>
    <lineage>
        <taxon>unclassified sequences</taxon>
        <taxon>metagenomes</taxon>
        <taxon>organismal metagenomes</taxon>
    </lineage>
</organism>
<name>A0A5J4RQ90_9ZZZZ</name>
<dbReference type="EMBL" id="SNRY01000872">
    <property type="protein sequence ID" value="KAA6335652.1"/>
    <property type="molecule type" value="Genomic_DNA"/>
</dbReference>
<proteinExistence type="predicted"/>
<accession>A0A5J4RQ90</accession>